<dbReference type="InterPro" id="IPR036388">
    <property type="entry name" value="WH-like_DNA-bd_sf"/>
</dbReference>
<dbReference type="PIRSF" id="PIRSF036158">
    <property type="entry name" value="UCP036158_MarR"/>
    <property type="match status" value="1"/>
</dbReference>
<feature type="domain" description="HTH marR-type" evidence="1">
    <location>
        <begin position="54"/>
        <end position="119"/>
    </location>
</feature>
<dbReference type="InterPro" id="IPR036390">
    <property type="entry name" value="WH_DNA-bd_sf"/>
</dbReference>
<organism evidence="2 3">
    <name type="scientific">Plastoroseomonas hellenica</name>
    <dbReference type="NCBI Taxonomy" id="2687306"/>
    <lineage>
        <taxon>Bacteria</taxon>
        <taxon>Pseudomonadati</taxon>
        <taxon>Pseudomonadota</taxon>
        <taxon>Alphaproteobacteria</taxon>
        <taxon>Acetobacterales</taxon>
        <taxon>Acetobacteraceae</taxon>
        <taxon>Plastoroseomonas</taxon>
    </lineage>
</organism>
<dbReference type="GO" id="GO:0003677">
    <property type="term" value="F:DNA binding"/>
    <property type="evidence" value="ECO:0007669"/>
    <property type="project" value="UniProtKB-KW"/>
</dbReference>
<evidence type="ECO:0000313" key="2">
    <source>
        <dbReference type="EMBL" id="MBR0667357.1"/>
    </source>
</evidence>
<keyword evidence="3" id="KW-1185">Reference proteome</keyword>
<dbReference type="Pfam" id="PF13463">
    <property type="entry name" value="HTH_27"/>
    <property type="match status" value="1"/>
</dbReference>
<protein>
    <submittedName>
        <fullName evidence="2">Winged helix DNA-binding protein</fullName>
    </submittedName>
</protein>
<dbReference type="Proteomes" id="UP001196870">
    <property type="component" value="Unassembled WGS sequence"/>
</dbReference>
<comment type="caution">
    <text evidence="2">The sequence shown here is derived from an EMBL/GenBank/DDBJ whole genome shotgun (WGS) entry which is preliminary data.</text>
</comment>
<evidence type="ECO:0000313" key="3">
    <source>
        <dbReference type="Proteomes" id="UP001196870"/>
    </source>
</evidence>
<sequence length="172" mass="18385">MPKRTEAAPVVSAAHLAEGRSPALSEVEYGLNLVVSAYHRWMPRAMAAVGVPGLSVVEVLILHSVRHRDRPKRIADLMLVLDIEDTHIVTYALRKLEAAGLIATARAGKEKLVRVTPTGEAACARYAALREQLLVEGLAAAGPAEARMSELASLLRALSGFYNQAARAAATL</sequence>
<name>A0ABS5F4A1_9PROT</name>
<dbReference type="SUPFAM" id="SSF46785">
    <property type="entry name" value="Winged helix' DNA-binding domain"/>
    <property type="match status" value="1"/>
</dbReference>
<accession>A0ABS5F4A1</accession>
<dbReference type="EMBL" id="JAAGBB010000033">
    <property type="protein sequence ID" value="MBR0667357.1"/>
    <property type="molecule type" value="Genomic_DNA"/>
</dbReference>
<reference evidence="3" key="1">
    <citation type="journal article" date="2021" name="Syst. Appl. Microbiol.">
        <title>Roseomonas hellenica sp. nov., isolated from roots of wild-growing Alkanna tinctoria.</title>
        <authorList>
            <person name="Rat A."/>
            <person name="Naranjo H.D."/>
            <person name="Lebbe L."/>
            <person name="Cnockaert M."/>
            <person name="Krigas N."/>
            <person name="Grigoriadou K."/>
            <person name="Maloupa E."/>
            <person name="Willems A."/>
        </authorList>
    </citation>
    <scope>NUCLEOTIDE SEQUENCE [LARGE SCALE GENOMIC DNA]</scope>
    <source>
        <strain evidence="3">LMG 31523</strain>
    </source>
</reference>
<proteinExistence type="predicted"/>
<dbReference type="InterPro" id="IPR014601">
    <property type="entry name" value="Trans_reg_MarR_HTH"/>
</dbReference>
<dbReference type="RefSeq" id="WP_211855134.1">
    <property type="nucleotide sequence ID" value="NZ_JAAGBB010000033.1"/>
</dbReference>
<gene>
    <name evidence="2" type="ORF">GXW71_23570</name>
</gene>
<dbReference type="Gene3D" id="1.10.10.10">
    <property type="entry name" value="Winged helix-like DNA-binding domain superfamily/Winged helix DNA-binding domain"/>
    <property type="match status" value="1"/>
</dbReference>
<evidence type="ECO:0000259" key="1">
    <source>
        <dbReference type="Pfam" id="PF13463"/>
    </source>
</evidence>
<keyword evidence="2" id="KW-0238">DNA-binding</keyword>
<dbReference type="InterPro" id="IPR000835">
    <property type="entry name" value="HTH_MarR-typ"/>
</dbReference>